<dbReference type="AlphaFoldDB" id="A0AAX3RKG5"/>
<evidence type="ECO:0000256" key="1">
    <source>
        <dbReference type="SAM" id="Phobius"/>
    </source>
</evidence>
<evidence type="ECO:0000313" key="3">
    <source>
        <dbReference type="Proteomes" id="UP001214898"/>
    </source>
</evidence>
<gene>
    <name evidence="2" type="ORF">P5633_11680</name>
</gene>
<dbReference type="EMBL" id="CP120576">
    <property type="protein sequence ID" value="WEY83109.1"/>
    <property type="molecule type" value="Genomic_DNA"/>
</dbReference>
<sequence>MKLNYRWVFNIASALIFGTFAAFDFSSGNTKLAVLEVVIALMNVLSAFCKDPLIEVTVSKEAK</sequence>
<keyword evidence="1" id="KW-0472">Membrane</keyword>
<keyword evidence="1" id="KW-0812">Transmembrane</keyword>
<feature type="transmembrane region" description="Helical" evidence="1">
    <location>
        <begin position="7"/>
        <end position="26"/>
    </location>
</feature>
<evidence type="ECO:0000313" key="2">
    <source>
        <dbReference type="EMBL" id="WEY83109.1"/>
    </source>
</evidence>
<organism evidence="2 3">
    <name type="scientific">Bacillus subtilis</name>
    <dbReference type="NCBI Taxonomy" id="1423"/>
    <lineage>
        <taxon>Bacteria</taxon>
        <taxon>Bacillati</taxon>
        <taxon>Bacillota</taxon>
        <taxon>Bacilli</taxon>
        <taxon>Bacillales</taxon>
        <taxon>Bacillaceae</taxon>
        <taxon>Bacillus</taxon>
    </lineage>
</organism>
<reference evidence="2" key="1">
    <citation type="submission" date="2025-02" db="EMBL/GenBank/DDBJ databases">
        <title>Complete genome sequences of 52 Bacillus and Priestia strains isolated from West-African fermentations and 26 reference strains from the DSMZ collection.</title>
        <authorList>
            <person name="Wiedenbein E.S."/>
            <person name="Canoy T.S."/>
            <person name="Hui Y."/>
            <person name="Parkouda C."/>
            <person name="Dawende C."/>
            <person name="Ametefe E."/>
            <person name="Jespersen L."/>
            <person name="Nielsen D.S."/>
        </authorList>
    </citation>
    <scope>NUCLEOTIDE SEQUENCE</scope>
    <source>
        <strain evidence="2">PRO56</strain>
    </source>
</reference>
<accession>A0AAX3RKG5</accession>
<keyword evidence="1" id="KW-1133">Transmembrane helix</keyword>
<name>A0AAX3RKG5_BACIU</name>
<dbReference type="Proteomes" id="UP001214898">
    <property type="component" value="Chromosome"/>
</dbReference>
<protein>
    <recommendedName>
        <fullName evidence="4">Holin</fullName>
    </recommendedName>
</protein>
<proteinExistence type="predicted"/>
<evidence type="ECO:0008006" key="4">
    <source>
        <dbReference type="Google" id="ProtNLM"/>
    </source>
</evidence>